<keyword evidence="2" id="KW-1185">Reference proteome</keyword>
<gene>
    <name evidence="1" type="ORF">SAMN04487977_103353</name>
</gene>
<dbReference type="Gene3D" id="3.90.226.10">
    <property type="entry name" value="2-enoyl-CoA Hydratase, Chain A, domain 1"/>
    <property type="match status" value="1"/>
</dbReference>
<dbReference type="Proteomes" id="UP000182360">
    <property type="component" value="Unassembled WGS sequence"/>
</dbReference>
<proteinExistence type="predicted"/>
<dbReference type="SUPFAM" id="SSF52096">
    <property type="entry name" value="ClpP/crotonase"/>
    <property type="match status" value="1"/>
</dbReference>
<dbReference type="OrthoDB" id="357406at2"/>
<dbReference type="AlphaFoldDB" id="A0A1H9F290"/>
<dbReference type="PROSITE" id="PS51257">
    <property type="entry name" value="PROKAR_LIPOPROTEIN"/>
    <property type="match status" value="1"/>
</dbReference>
<sequence length="439" mass="51643">MSRLPLFLGENMKKSFLSILLLALFVGFISCKNQKENVTPEQLCFDIQKIQLDMEYSSLRELYNPEPFEQLKADVKAGKADRLECFFRIQKILKEYKCLHLNLLPLDSSVLYSKILPFYFYCFGNDYHIYWTIPEYQKYLGWKLVKIGECSVEEARRRLLDLSVYSYETVTGEKYDLEAPLSYVKFQSAGLVEKNGKVSFSLESRDGEIKTIKCKALNPSKIKRFVKITPEKANNFNHYDTSKNYRIVTSEEKKALYVQYNRCLEDESYTCQKWFADIISELQTGKYNTVVFDLRYNPGGYATMEFMINNELWRYKSEFDKYNLAMITSGRTASCATWFMNDFIRNYPDVKIFGEETGEAVFNYTNRPLTNKLNALNCDFAFPKQLDEDVPELYKRAREVTHSDVHRGTLPDVEVFEKFEDFMKGEDTIYNAIYEYFQK</sequence>
<evidence type="ECO:0000313" key="2">
    <source>
        <dbReference type="Proteomes" id="UP000182360"/>
    </source>
</evidence>
<name>A0A1H9F290_9SPIR</name>
<organism evidence="1 2">
    <name type="scientific">Treponema bryantii</name>
    <dbReference type="NCBI Taxonomy" id="163"/>
    <lineage>
        <taxon>Bacteria</taxon>
        <taxon>Pseudomonadati</taxon>
        <taxon>Spirochaetota</taxon>
        <taxon>Spirochaetia</taxon>
        <taxon>Spirochaetales</taxon>
        <taxon>Treponemataceae</taxon>
        <taxon>Treponema</taxon>
    </lineage>
</organism>
<dbReference type="EMBL" id="FOFU01000003">
    <property type="protein sequence ID" value="SEQ31573.1"/>
    <property type="molecule type" value="Genomic_DNA"/>
</dbReference>
<accession>A0A1H9F290</accession>
<evidence type="ECO:0000313" key="1">
    <source>
        <dbReference type="EMBL" id="SEQ31573.1"/>
    </source>
</evidence>
<protein>
    <submittedName>
        <fullName evidence="1">Peptidase family S41</fullName>
    </submittedName>
</protein>
<dbReference type="InterPro" id="IPR029045">
    <property type="entry name" value="ClpP/crotonase-like_dom_sf"/>
</dbReference>
<reference evidence="1 2" key="1">
    <citation type="submission" date="2016-10" db="EMBL/GenBank/DDBJ databases">
        <authorList>
            <person name="de Groot N.N."/>
        </authorList>
    </citation>
    <scope>NUCLEOTIDE SEQUENCE [LARGE SCALE GENOMIC DNA]</scope>
    <source>
        <strain evidence="1 2">B25</strain>
    </source>
</reference>